<evidence type="ECO:0000256" key="1">
    <source>
        <dbReference type="SAM" id="Phobius"/>
    </source>
</evidence>
<evidence type="ECO:0000313" key="12">
    <source>
        <dbReference type="Proteomes" id="UP000292223"/>
    </source>
</evidence>
<name>A0A1G1SEG7_ENTFL</name>
<dbReference type="EMBL" id="SEWT01000001">
    <property type="protein sequence ID" value="RYU35877.1"/>
    <property type="molecule type" value="Genomic_DNA"/>
</dbReference>
<reference evidence="8 13" key="4">
    <citation type="submission" date="2019-02" db="EMBL/GenBank/DDBJ databases">
        <title>Bacteria dissemination in different level of health care in South Africa: the effectiveness of infections prevention and control.</title>
        <authorList>
            <person name="Shobo C."/>
            <person name="Amoako D.G."/>
            <person name="Allam M."/>
            <person name="Ismail A."/>
            <person name="Bester L.A."/>
            <person name="Essack S.Y."/>
        </authorList>
    </citation>
    <scope>NUCLEOTIDE SEQUENCE [LARGE SCALE GENOMIC DNA]</scope>
    <source>
        <strain evidence="8 13">2SIL2</strain>
    </source>
</reference>
<dbReference type="Proteomes" id="UP000244140">
    <property type="component" value="Unassembled WGS sequence"/>
</dbReference>
<gene>
    <name evidence="4" type="ORF">CGZ46_05980</name>
    <name evidence="3" type="ORF">DAI13_06465</name>
    <name evidence="5" type="ORF">EGW16_02495</name>
    <name evidence="6" type="ORF">EU507_01090</name>
    <name evidence="8" type="ORF">EY666_00395</name>
    <name evidence="2" type="ORF">GTI81_00150</name>
    <name evidence="7" type="ORF">NCTC13379_02544</name>
</gene>
<keyword evidence="1" id="KW-0812">Transmembrane</keyword>
<dbReference type="Proteomes" id="UP000254396">
    <property type="component" value="Unassembled WGS sequence"/>
</dbReference>
<keyword evidence="1" id="KW-1133">Transmembrane helix</keyword>
<dbReference type="EMBL" id="RKMZ01000001">
    <property type="protein sequence ID" value="ROX35225.1"/>
    <property type="molecule type" value="Genomic_DNA"/>
</dbReference>
<sequence>MLTIIIGFIFWTMTLMLGYLIGEREGRKHE</sequence>
<dbReference type="EMBL" id="WVTJ01000001">
    <property type="protein sequence ID" value="MXS51146.1"/>
    <property type="molecule type" value="Genomic_DNA"/>
</dbReference>
<feature type="transmembrane region" description="Helical" evidence="1">
    <location>
        <begin position="6"/>
        <end position="22"/>
    </location>
</feature>
<reference evidence="4" key="7">
    <citation type="submission" date="2019-07" db="EMBL/GenBank/DDBJ databases">
        <title>Transferable Resistance Gene optrA in Enterococcus faecalis from Swine in Brazil.</title>
        <authorList>
            <person name="Almeida L.M."/>
            <person name="Lebreton F."/>
            <person name="Gaca A."/>
            <person name="Bispo P.M."/>
            <person name="Saavedra J."/>
            <person name="Filsner P."/>
            <person name="Moreno A.M."/>
            <person name="Mamizuka E.M."/>
            <person name="Gilmore M.S."/>
        </authorList>
    </citation>
    <scope>NUCLEOTIDE SEQUENCE</scope>
    <source>
        <strain evidence="4">L15</strain>
    </source>
</reference>
<evidence type="ECO:0000313" key="14">
    <source>
        <dbReference type="Proteomes" id="UP000429730"/>
    </source>
</evidence>
<dbReference type="KEGG" id="ene:ENT_07150"/>
<dbReference type="EMBL" id="CP042213">
    <property type="protein sequence ID" value="QFY92280.1"/>
    <property type="molecule type" value="Genomic_DNA"/>
</dbReference>
<evidence type="ECO:0000313" key="5">
    <source>
        <dbReference type="EMBL" id="ROX35225.1"/>
    </source>
</evidence>
<dbReference type="AlphaFoldDB" id="A0A1G1SEG7"/>
<protein>
    <submittedName>
        <fullName evidence="8">Uncharacterized protein</fullName>
    </submittedName>
</protein>
<reference evidence="2 14" key="6">
    <citation type="submission" date="2019-04" db="EMBL/GenBank/DDBJ databases">
        <title>Step-wise assembly of the neonatal virome modulated by breast feeding.</title>
        <authorList>
            <person name="Liang G."/>
            <person name="Bushman F."/>
        </authorList>
    </citation>
    <scope>NUCLEOTIDE SEQUENCE [LARGE SCALE GENOMIC DNA]</scope>
    <source>
        <strain evidence="2 14">E3754</strain>
    </source>
</reference>
<organism evidence="8 13">
    <name type="scientific">Enterococcus faecalis</name>
    <name type="common">Streptococcus faecalis</name>
    <dbReference type="NCBI Taxonomy" id="1351"/>
    <lineage>
        <taxon>Bacteria</taxon>
        <taxon>Bacillati</taxon>
        <taxon>Bacillota</taxon>
        <taxon>Bacilli</taxon>
        <taxon>Lactobacillales</taxon>
        <taxon>Enterococcaceae</taxon>
        <taxon>Enterococcus</taxon>
    </lineage>
</organism>
<proteinExistence type="predicted"/>
<reference evidence="7 10" key="2">
    <citation type="submission" date="2018-06" db="EMBL/GenBank/DDBJ databases">
        <authorList>
            <consortium name="Pathogen Informatics"/>
            <person name="Doyle S."/>
        </authorList>
    </citation>
    <scope>NUCLEOTIDE SEQUENCE [LARGE SCALE GENOMIC DNA]</scope>
    <source>
        <strain evidence="7 10">NCTC13379</strain>
    </source>
</reference>
<evidence type="ECO:0000313" key="10">
    <source>
        <dbReference type="Proteomes" id="UP000254396"/>
    </source>
</evidence>
<reference evidence="3 9" key="1">
    <citation type="submission" date="2018-04" db="EMBL/GenBank/DDBJ databases">
        <authorList>
            <person name="Van Tyne D."/>
        </authorList>
    </citation>
    <scope>NUCLEOTIDE SEQUENCE [LARGE SCALE GENOMIC DNA]</scope>
    <source>
        <strain evidence="3 9">B2535</strain>
    </source>
</reference>
<evidence type="ECO:0000313" key="4">
    <source>
        <dbReference type="EMBL" id="QFY92280.1"/>
    </source>
</evidence>
<dbReference type="EMBL" id="UGIX01000001">
    <property type="protein sequence ID" value="STP67332.1"/>
    <property type="molecule type" value="Genomic_DNA"/>
</dbReference>
<evidence type="ECO:0000313" key="13">
    <source>
        <dbReference type="Proteomes" id="UP000305511"/>
    </source>
</evidence>
<dbReference type="Proteomes" id="UP000305511">
    <property type="component" value="Unassembled WGS sequence"/>
</dbReference>
<evidence type="ECO:0000313" key="6">
    <source>
        <dbReference type="EMBL" id="RYU35877.1"/>
    </source>
</evidence>
<dbReference type="Proteomes" id="UP000429730">
    <property type="component" value="Unassembled WGS sequence"/>
</dbReference>
<evidence type="ECO:0000313" key="9">
    <source>
        <dbReference type="Proteomes" id="UP000244140"/>
    </source>
</evidence>
<reference evidence="6 12" key="5">
    <citation type="submission" date="2019-02" db="EMBL/GenBank/DDBJ databases">
        <title>From farm to fork: dissemination of Tn554::fexA-optrA in linezolid-resistant Enterococcus faecalis clones from chicken feces and meat in Tunisia.</title>
        <authorList>
            <person name="Tedim A.P."/>
            <person name="Elghaieb H."/>
            <person name="Abbassi M.S."/>
            <person name="Novais C."/>
            <person name="Hassen A."/>
            <person name="Peixe L."/>
            <person name="Freitas A.R."/>
        </authorList>
    </citation>
    <scope>NUCLEOTIDE SEQUENCE [LARGE SCALE GENOMIC DNA]</scope>
    <source>
        <strain evidence="6 12">728T</strain>
    </source>
</reference>
<evidence type="ECO:0000313" key="3">
    <source>
        <dbReference type="EMBL" id="PTN77399.1"/>
    </source>
</evidence>
<accession>A0A1G1SEG7</accession>
<evidence type="ECO:0000313" key="2">
    <source>
        <dbReference type="EMBL" id="MXS51146.1"/>
    </source>
</evidence>
<dbReference type="Proteomes" id="UP000281488">
    <property type="component" value="Unassembled WGS sequence"/>
</dbReference>
<dbReference type="EMBL" id="PZZH01000001">
    <property type="protein sequence ID" value="PTN77399.1"/>
    <property type="molecule type" value="Genomic_DNA"/>
</dbReference>
<keyword evidence="1" id="KW-0472">Membrane</keyword>
<evidence type="ECO:0000313" key="8">
    <source>
        <dbReference type="EMBL" id="TKK92103.1"/>
    </source>
</evidence>
<reference evidence="5 11" key="3">
    <citation type="submission" date="2018-10" db="EMBL/GenBank/DDBJ databases">
        <title>Genotypes and phenotypes of Enterococci isolated from broiler chickens.</title>
        <authorList>
            <person name="Muhammad A.R."/>
            <person name="Diarra M.S."/>
        </authorList>
    </citation>
    <scope>NUCLEOTIDE SEQUENCE [LARGE SCALE GENOMIC DNA]</scope>
    <source>
        <strain evidence="5 11">LIT2 A36'</strain>
    </source>
</reference>
<dbReference type="EMBL" id="SIYF01000008">
    <property type="protein sequence ID" value="TKK92103.1"/>
    <property type="molecule type" value="Genomic_DNA"/>
</dbReference>
<evidence type="ECO:0000313" key="7">
    <source>
        <dbReference type="EMBL" id="STP67332.1"/>
    </source>
</evidence>
<evidence type="ECO:0000313" key="11">
    <source>
        <dbReference type="Proteomes" id="UP000281488"/>
    </source>
</evidence>
<dbReference type="Proteomes" id="UP000292223">
    <property type="component" value="Unassembled WGS sequence"/>
</dbReference>